<proteinExistence type="predicted"/>
<reference evidence="1 2" key="1">
    <citation type="submission" date="2017-08" db="EMBL/GenBank/DDBJ databases">
        <title>Mesorhizobium wenxinae sp. nov., a novel rhizobial species isolated from root nodules of chickpea (Cicer arietinum L.).</title>
        <authorList>
            <person name="Zhang J."/>
        </authorList>
    </citation>
    <scope>NUCLEOTIDE SEQUENCE [LARGE SCALE GENOMIC DNA]</scope>
    <source>
        <strain evidence="2">WYCCWR 10019</strain>
    </source>
</reference>
<dbReference type="AlphaFoldDB" id="A0A271KBV9"/>
<organism evidence="1 2">
    <name type="scientific">Mesorhizobium wenxiniae</name>
    <dbReference type="NCBI Taxonomy" id="2014805"/>
    <lineage>
        <taxon>Bacteria</taxon>
        <taxon>Pseudomonadati</taxon>
        <taxon>Pseudomonadota</taxon>
        <taxon>Alphaproteobacteria</taxon>
        <taxon>Hyphomicrobiales</taxon>
        <taxon>Phyllobacteriaceae</taxon>
        <taxon>Mesorhizobium</taxon>
    </lineage>
</organism>
<dbReference type="EMBL" id="NPKH01000030">
    <property type="protein sequence ID" value="PAP92964.1"/>
    <property type="molecule type" value="Genomic_DNA"/>
</dbReference>
<sequence>MKKIIHKLAVAPMMDGADSHCLYNDVHTPCTRVCALLCFCFETPRQARKQGKDWSVGDDDLAYIDEILAALGIVDIAFRNTG</sequence>
<evidence type="ECO:0000313" key="1">
    <source>
        <dbReference type="EMBL" id="PAP92964.1"/>
    </source>
</evidence>
<keyword evidence="2" id="KW-1185">Reference proteome</keyword>
<gene>
    <name evidence="1" type="ORF">CIT31_24570</name>
</gene>
<name>A0A271KBV9_9HYPH</name>
<comment type="caution">
    <text evidence="1">The sequence shown here is derived from an EMBL/GenBank/DDBJ whole genome shotgun (WGS) entry which is preliminary data.</text>
</comment>
<protein>
    <submittedName>
        <fullName evidence="1">Uncharacterized protein</fullName>
    </submittedName>
</protein>
<evidence type="ECO:0000313" key="2">
    <source>
        <dbReference type="Proteomes" id="UP000215931"/>
    </source>
</evidence>
<dbReference type="Proteomes" id="UP000215931">
    <property type="component" value="Unassembled WGS sequence"/>
</dbReference>
<accession>A0A271KBV9</accession>